<sequence length="159" mass="17265">MDPAGEHSNIETSPEPSALERLGRAESDMRRMTSDIASLVQLGHQHQQQFQQQQQRILGQEQQLAQVIQLLTQLTTPSAPVSPDPSIPDPGSQVPNIQVPRGRPRGSQNAGCLSPIPRPRGARSYVPESDSEPGAGDPQVGTRLASEEEAMDSDHSEEF</sequence>
<protein>
    <submittedName>
        <fullName evidence="1">Uncharacterized protein</fullName>
    </submittedName>
</protein>
<gene>
    <name evidence="1" type="ORF">GBF38_007772</name>
</gene>
<evidence type="ECO:0000313" key="1">
    <source>
        <dbReference type="EMBL" id="KAG8003793.1"/>
    </source>
</evidence>
<proteinExistence type="predicted"/>
<accession>A0ACB7EQ77</accession>
<keyword evidence="2" id="KW-1185">Reference proteome</keyword>
<dbReference type="EMBL" id="CM024791">
    <property type="protein sequence ID" value="KAG8003793.1"/>
    <property type="molecule type" value="Genomic_DNA"/>
</dbReference>
<comment type="caution">
    <text evidence="1">The sequence shown here is derived from an EMBL/GenBank/DDBJ whole genome shotgun (WGS) entry which is preliminary data.</text>
</comment>
<dbReference type="Proteomes" id="UP000805704">
    <property type="component" value="Chromosome 3"/>
</dbReference>
<name>A0ACB7EQ77_NIBAL</name>
<organism evidence="1 2">
    <name type="scientific">Nibea albiflora</name>
    <name type="common">Yellow drum</name>
    <name type="synonym">Corvina albiflora</name>
    <dbReference type="NCBI Taxonomy" id="240163"/>
    <lineage>
        <taxon>Eukaryota</taxon>
        <taxon>Metazoa</taxon>
        <taxon>Chordata</taxon>
        <taxon>Craniata</taxon>
        <taxon>Vertebrata</taxon>
        <taxon>Euteleostomi</taxon>
        <taxon>Actinopterygii</taxon>
        <taxon>Neopterygii</taxon>
        <taxon>Teleostei</taxon>
        <taxon>Neoteleostei</taxon>
        <taxon>Acanthomorphata</taxon>
        <taxon>Eupercaria</taxon>
        <taxon>Sciaenidae</taxon>
        <taxon>Nibea</taxon>
    </lineage>
</organism>
<evidence type="ECO:0000313" key="2">
    <source>
        <dbReference type="Proteomes" id="UP000805704"/>
    </source>
</evidence>
<reference evidence="1" key="1">
    <citation type="submission" date="2020-04" db="EMBL/GenBank/DDBJ databases">
        <title>A chromosome-scale assembly and high-density genetic map of the yellow drum (Nibea albiflora) genome.</title>
        <authorList>
            <person name="Xu D."/>
            <person name="Zhang W."/>
            <person name="Chen R."/>
            <person name="Tan P."/>
            <person name="Wang L."/>
            <person name="Song H."/>
            <person name="Tian L."/>
            <person name="Zhu Q."/>
            <person name="Wang B."/>
        </authorList>
    </citation>
    <scope>NUCLEOTIDE SEQUENCE</scope>
    <source>
        <strain evidence="1">ZJHYS-2018</strain>
    </source>
</reference>